<dbReference type="PROSITE" id="PS51063">
    <property type="entry name" value="HTH_CRP_2"/>
    <property type="match status" value="1"/>
</dbReference>
<dbReference type="PANTHER" id="PTHR24567">
    <property type="entry name" value="CRP FAMILY TRANSCRIPTIONAL REGULATORY PROTEIN"/>
    <property type="match status" value="1"/>
</dbReference>
<dbReference type="GO" id="GO:0003677">
    <property type="term" value="F:DNA binding"/>
    <property type="evidence" value="ECO:0007669"/>
    <property type="project" value="UniProtKB-KW"/>
</dbReference>
<comment type="caution">
    <text evidence="6">The sequence shown here is derived from an EMBL/GenBank/DDBJ whole genome shotgun (WGS) entry which is preliminary data.</text>
</comment>
<evidence type="ECO:0000313" key="7">
    <source>
        <dbReference type="Proteomes" id="UP000477083"/>
    </source>
</evidence>
<evidence type="ECO:0000256" key="2">
    <source>
        <dbReference type="ARBA" id="ARBA00023125"/>
    </source>
</evidence>
<dbReference type="Pfam" id="PF00027">
    <property type="entry name" value="cNMP_binding"/>
    <property type="match status" value="1"/>
</dbReference>
<dbReference type="Gene3D" id="2.60.120.10">
    <property type="entry name" value="Jelly Rolls"/>
    <property type="match status" value="1"/>
</dbReference>
<proteinExistence type="predicted"/>
<dbReference type="SUPFAM" id="SSF46785">
    <property type="entry name" value="Winged helix' DNA-binding domain"/>
    <property type="match status" value="1"/>
</dbReference>
<reference evidence="6 7" key="1">
    <citation type="submission" date="2020-01" db="EMBL/GenBank/DDBJ databases">
        <title>Frigidibacter albus SP32T (=CGMCC 1.13995T).</title>
        <authorList>
            <person name="Liao X."/>
        </authorList>
    </citation>
    <scope>NUCLEOTIDE SEQUENCE [LARGE SCALE GENOMIC DNA]</scope>
    <source>
        <strain evidence="6 7">SP32</strain>
    </source>
</reference>
<keyword evidence="7" id="KW-1185">Reference proteome</keyword>
<dbReference type="Proteomes" id="UP000477083">
    <property type="component" value="Unassembled WGS sequence"/>
</dbReference>
<organism evidence="6 7">
    <name type="scientific">Frigidibacter albus</name>
    <dbReference type="NCBI Taxonomy" id="1465486"/>
    <lineage>
        <taxon>Bacteria</taxon>
        <taxon>Pseudomonadati</taxon>
        <taxon>Pseudomonadota</taxon>
        <taxon>Alphaproteobacteria</taxon>
        <taxon>Rhodobacterales</taxon>
        <taxon>Paracoccaceae</taxon>
        <taxon>Frigidibacter</taxon>
    </lineage>
</organism>
<name>A0A6L8VDB7_9RHOB</name>
<keyword evidence="2" id="KW-0238">DNA-binding</keyword>
<dbReference type="SMART" id="SM00419">
    <property type="entry name" value="HTH_CRP"/>
    <property type="match status" value="1"/>
</dbReference>
<keyword evidence="1" id="KW-0805">Transcription regulation</keyword>
<dbReference type="InterPro" id="IPR000595">
    <property type="entry name" value="cNMP-bd_dom"/>
</dbReference>
<evidence type="ECO:0000259" key="5">
    <source>
        <dbReference type="PROSITE" id="PS51063"/>
    </source>
</evidence>
<feature type="domain" description="HTH crp-type" evidence="5">
    <location>
        <begin position="149"/>
        <end position="223"/>
    </location>
</feature>
<gene>
    <name evidence="6" type="ORF">GS660_04245</name>
</gene>
<protein>
    <submittedName>
        <fullName evidence="6">Cyclic nucleotide-binding domain-containing protein</fullName>
    </submittedName>
</protein>
<dbReference type="GO" id="GO:0003700">
    <property type="term" value="F:DNA-binding transcription factor activity"/>
    <property type="evidence" value="ECO:0007669"/>
    <property type="project" value="TreeGrafter"/>
</dbReference>
<dbReference type="InterPro" id="IPR014710">
    <property type="entry name" value="RmlC-like_jellyroll"/>
</dbReference>
<evidence type="ECO:0000256" key="1">
    <source>
        <dbReference type="ARBA" id="ARBA00023015"/>
    </source>
</evidence>
<dbReference type="CDD" id="cd00038">
    <property type="entry name" value="CAP_ED"/>
    <property type="match status" value="1"/>
</dbReference>
<dbReference type="GO" id="GO:0005829">
    <property type="term" value="C:cytosol"/>
    <property type="evidence" value="ECO:0007669"/>
    <property type="project" value="TreeGrafter"/>
</dbReference>
<dbReference type="InterPro" id="IPR050397">
    <property type="entry name" value="Env_Response_Regulators"/>
</dbReference>
<dbReference type="EMBL" id="WWNR01000002">
    <property type="protein sequence ID" value="MZQ88308.1"/>
    <property type="molecule type" value="Genomic_DNA"/>
</dbReference>
<dbReference type="PROSITE" id="PS50042">
    <property type="entry name" value="CNMP_BINDING_3"/>
    <property type="match status" value="1"/>
</dbReference>
<dbReference type="InterPro" id="IPR018490">
    <property type="entry name" value="cNMP-bd_dom_sf"/>
</dbReference>
<dbReference type="Pfam" id="PF13545">
    <property type="entry name" value="HTH_Crp_2"/>
    <property type="match status" value="1"/>
</dbReference>
<evidence type="ECO:0000313" key="6">
    <source>
        <dbReference type="EMBL" id="MZQ88308.1"/>
    </source>
</evidence>
<evidence type="ECO:0000256" key="3">
    <source>
        <dbReference type="ARBA" id="ARBA00023163"/>
    </source>
</evidence>
<dbReference type="InterPro" id="IPR012318">
    <property type="entry name" value="HTH_CRP"/>
</dbReference>
<dbReference type="RefSeq" id="WP_161344063.1">
    <property type="nucleotide sequence ID" value="NZ_BMGW01000002.1"/>
</dbReference>
<evidence type="ECO:0000259" key="4">
    <source>
        <dbReference type="PROSITE" id="PS50042"/>
    </source>
</evidence>
<keyword evidence="3" id="KW-0804">Transcription</keyword>
<dbReference type="InterPro" id="IPR036388">
    <property type="entry name" value="WH-like_DNA-bd_sf"/>
</dbReference>
<dbReference type="SUPFAM" id="SSF51206">
    <property type="entry name" value="cAMP-binding domain-like"/>
    <property type="match status" value="1"/>
</dbReference>
<dbReference type="AlphaFoldDB" id="A0A6L8VDB7"/>
<dbReference type="InterPro" id="IPR036390">
    <property type="entry name" value="WH_DNA-bd_sf"/>
</dbReference>
<dbReference type="PANTHER" id="PTHR24567:SF68">
    <property type="entry name" value="DNA-BINDING TRANSCRIPTIONAL DUAL REGULATOR CRP"/>
    <property type="match status" value="1"/>
</dbReference>
<dbReference type="OrthoDB" id="7584044at2"/>
<dbReference type="Gene3D" id="1.10.10.10">
    <property type="entry name" value="Winged helix-like DNA-binding domain superfamily/Winged helix DNA-binding domain"/>
    <property type="match status" value="1"/>
</dbReference>
<accession>A0A6L8VDB7</accession>
<feature type="domain" description="Cyclic nucleotide-binding" evidence="4">
    <location>
        <begin position="15"/>
        <end position="102"/>
    </location>
</feature>
<sequence length="242" mass="26927">MTTPCAECPLRCKPLFEPFTDQELSFMERFKIGELTIEAGRTILMQGAQSPQFYTVLRGQGLRHKTLEDGRRQVISFVLPGDLVGLQAVVTGEMQHSVEASVETTLCVFDRAGLWDLFSNQPKRSYSLTWLSAVEENFLGETLATLGQRDASQRIAWALVRLHERLTALGMASGGRVPLPWRQQDLADAVGLSLVHTNKTLARLRDSGLAEWSGGQLALPGRKELADMAFIDLEYPTQRPLL</sequence>